<keyword evidence="3" id="KW-1185">Reference proteome</keyword>
<evidence type="ECO:0000313" key="3">
    <source>
        <dbReference type="Proteomes" id="UP001558101"/>
    </source>
</evidence>
<gene>
    <name evidence="2" type="ORF">AB4M04_01680</name>
</gene>
<evidence type="ECO:0000256" key="1">
    <source>
        <dbReference type="SAM" id="Coils"/>
    </source>
</evidence>
<evidence type="ECO:0008006" key="4">
    <source>
        <dbReference type="Google" id="ProtNLM"/>
    </source>
</evidence>
<accession>A0ABV3UC09</accession>
<dbReference type="EMBL" id="JBFQXQ010000001">
    <property type="protein sequence ID" value="MEX3170793.1"/>
    <property type="molecule type" value="Genomic_DNA"/>
</dbReference>
<comment type="caution">
    <text evidence="2">The sequence shown here is derived from an EMBL/GenBank/DDBJ whole genome shotgun (WGS) entry which is preliminary data.</text>
</comment>
<feature type="coiled-coil region" evidence="1">
    <location>
        <begin position="67"/>
        <end position="129"/>
    </location>
</feature>
<dbReference type="RefSeq" id="WP_368453080.1">
    <property type="nucleotide sequence ID" value="NZ_JBFQXQ010000001.1"/>
</dbReference>
<sequence>MTKEKLVSIHVHTPFKLTQADNSVQEFVRGRHNVPESVATHWFVEAHTEALGDYNVPGIDDAGAQRITELEAKVTELQMLLELEQDKVAEQTEQLQAAAAGLVERNDQITELNAQVAELTARLEKTNGAAKK</sequence>
<protein>
    <recommendedName>
        <fullName evidence="4">Bacteriophage protein</fullName>
    </recommendedName>
</protein>
<keyword evidence="1" id="KW-0175">Coiled coil</keyword>
<reference evidence="2 3" key="1">
    <citation type="submission" date="2024-07" db="EMBL/GenBank/DDBJ databases">
        <title>Genomes of novel Serratia strains from suburban soil.</title>
        <authorList>
            <person name="Markert E.X."/>
            <person name="Severe K."/>
            <person name="Severe L."/>
            <person name="Twing K.I."/>
            <person name="Ward L.M."/>
        </authorList>
    </citation>
    <scope>NUCLEOTIDE SEQUENCE [LARGE SCALE GENOMIC DNA]</scope>
    <source>
        <strain evidence="2 3">3C-UT</strain>
    </source>
</reference>
<evidence type="ECO:0000313" key="2">
    <source>
        <dbReference type="EMBL" id="MEX3170793.1"/>
    </source>
</evidence>
<organism evidence="2 3">
    <name type="scientific">Serratia quinivorans</name>
    <dbReference type="NCBI Taxonomy" id="137545"/>
    <lineage>
        <taxon>Bacteria</taxon>
        <taxon>Pseudomonadati</taxon>
        <taxon>Pseudomonadota</taxon>
        <taxon>Gammaproteobacteria</taxon>
        <taxon>Enterobacterales</taxon>
        <taxon>Yersiniaceae</taxon>
        <taxon>Serratia</taxon>
    </lineage>
</organism>
<proteinExistence type="predicted"/>
<name>A0ABV3UC09_9GAMM</name>
<dbReference type="Proteomes" id="UP001558101">
    <property type="component" value="Unassembled WGS sequence"/>
</dbReference>